<protein>
    <submittedName>
        <fullName evidence="2">Uncharacterized protein</fullName>
    </submittedName>
</protein>
<sequence>MIKRLLWVTLVLTVLSSVLAVTVGASVRPVDPRLQEAKRFDVRVSETGSVDLAQPRPAPAASVGVVKPNVVDSRGALVAQTWRDWQSFINSQNNIAINPVTSPASDAGVHMAFTARGASGTMNRFGYAAYDPTNGTYPFPGGTIIVNDNSPTSAELGEQPRVMVYPATGEAIVAGIDMTDYNNGATWQVQAVRDFAPMSGNFGDIISGTIIPDATAKSGSWTVDDWAARPQAALSVFGSDTTLYIATRGGVTDANANFSIKVFRKHGMVMPVTNPDPTWELVFLDTSSNNSQMLATDPLSSTVAVVWTKFANGDITGGTGDDVWYAKSPTGASGTWTKTNLTHLDLNADRSPWTLVSTIFDSQGKLHIIYPASDIAGGQGWNSIICKLWHWSEQDNRTWLIYDATWSLSTVCGRIGSNVMNVGRTAIAECNGRLYVTFSANDSMLTGHYDDCCQSQTFTYSGNAEIFMTISKDLTGKSWDRPRNLSNSYTPNCDTGTCASDHFGSLTNGMRDADYSGVKNWSNAVTYDAGGGYTGEWYLHLLYSTDRYPGYGGAGAGWLGNPGAQGPNTLNDIRWIRLGCVSPVMAANLVLSPAAITFPTYTRPSHDTTITIRMENQGNQDLVFTSVTDIEDSAKGPGAGPTNWMTVSGVPTGIPETMRDSFKVTLNAGGVITAGPTVLFGKIRLQYTAPPQTKDFPIYFTVADTIANAVWDTIATSCTDLAVGTNGNIGHNYGDSSGFTVGKVNMDYFGSVAECDTGLNSRGDSRIYLGDGSPIIIRKPTSTTYRGSWSAYSAGLSSPNGFKPMTGTGYAPHGAFSTAS</sequence>
<keyword evidence="1" id="KW-0732">Signal</keyword>
<feature type="signal peptide" evidence="1">
    <location>
        <begin position="1"/>
        <end position="20"/>
    </location>
</feature>
<name>A0A855X4S2_9BACT</name>
<evidence type="ECO:0000313" key="2">
    <source>
        <dbReference type="EMBL" id="PWB71507.1"/>
    </source>
</evidence>
<reference evidence="2 3" key="1">
    <citation type="journal article" date="2018" name="ISME J.">
        <title>A methanotrophic archaeon couples anaerobic oxidation of methane to Fe(III) reduction.</title>
        <authorList>
            <person name="Cai C."/>
            <person name="Leu A.O."/>
            <person name="Xie G.J."/>
            <person name="Guo J."/>
            <person name="Feng Y."/>
            <person name="Zhao J.X."/>
            <person name="Tyson G.W."/>
            <person name="Yuan Z."/>
            <person name="Hu S."/>
        </authorList>
    </citation>
    <scope>NUCLEOTIDE SEQUENCE [LARGE SCALE GENOMIC DNA]</scope>
    <source>
        <strain evidence="2">FeB_12</strain>
    </source>
</reference>
<gene>
    <name evidence="2" type="ORF">C3F09_07780</name>
</gene>
<organism evidence="2 3">
    <name type="scientific">candidate division GN15 bacterium</name>
    <dbReference type="NCBI Taxonomy" id="2072418"/>
    <lineage>
        <taxon>Bacteria</taxon>
        <taxon>candidate division GN15</taxon>
    </lineage>
</organism>
<evidence type="ECO:0000313" key="3">
    <source>
        <dbReference type="Proteomes" id="UP000250918"/>
    </source>
</evidence>
<accession>A0A855X4S2</accession>
<dbReference type="Proteomes" id="UP000250918">
    <property type="component" value="Unassembled WGS sequence"/>
</dbReference>
<feature type="non-terminal residue" evidence="2">
    <location>
        <position position="820"/>
    </location>
</feature>
<evidence type="ECO:0000256" key="1">
    <source>
        <dbReference type="SAM" id="SignalP"/>
    </source>
</evidence>
<proteinExistence type="predicted"/>
<dbReference type="AlphaFoldDB" id="A0A855X4S2"/>
<feature type="chain" id="PRO_5033005613" evidence="1">
    <location>
        <begin position="21"/>
        <end position="820"/>
    </location>
</feature>
<dbReference type="EMBL" id="PQAP01000113">
    <property type="protein sequence ID" value="PWB71507.1"/>
    <property type="molecule type" value="Genomic_DNA"/>
</dbReference>
<comment type="caution">
    <text evidence="2">The sequence shown here is derived from an EMBL/GenBank/DDBJ whole genome shotgun (WGS) entry which is preliminary data.</text>
</comment>